<dbReference type="Pfam" id="PF01226">
    <property type="entry name" value="Form_Nir_trans"/>
    <property type="match status" value="1"/>
</dbReference>
<dbReference type="STRING" id="1041930.Mtc_2126"/>
<evidence type="ECO:0000256" key="9">
    <source>
        <dbReference type="SAM" id="Phobius"/>
    </source>
</evidence>
<evidence type="ECO:0000256" key="4">
    <source>
        <dbReference type="ARBA" id="ARBA00022989"/>
    </source>
</evidence>
<feature type="transmembrane region" description="Helical" evidence="9">
    <location>
        <begin position="115"/>
        <end position="138"/>
    </location>
</feature>
<dbReference type="GO" id="GO:0015499">
    <property type="term" value="F:formate transmembrane transporter activity"/>
    <property type="evidence" value="ECO:0007669"/>
    <property type="project" value="TreeGrafter"/>
</dbReference>
<reference evidence="10 11" key="1">
    <citation type="journal article" date="2012" name="J. Bacteriol.">
        <title>Complete genome sequence of a thermophilic methanogen, Methanocella conradii HZ254, isolated from Chinese rice field soil.</title>
        <authorList>
            <person name="Lu Z."/>
            <person name="Lu Y."/>
        </authorList>
    </citation>
    <scope>NUCLEOTIDE SEQUENCE [LARGE SCALE GENOMIC DNA]</scope>
    <source>
        <strain evidence="11">DSM 24694 / JCM 17849 / CGMCC 1.5162 / HZ254</strain>
    </source>
</reference>
<dbReference type="eggNOG" id="arCOG03454">
    <property type="taxonomic scope" value="Archaea"/>
</dbReference>
<feature type="transmembrane region" description="Helical" evidence="9">
    <location>
        <begin position="169"/>
        <end position="188"/>
    </location>
</feature>
<organism evidence="10 11">
    <name type="scientific">Methanocella conradii (strain DSM 24694 / JCM 17849 / CGMCC 1.5162 / HZ254)</name>
    <dbReference type="NCBI Taxonomy" id="1041930"/>
    <lineage>
        <taxon>Archaea</taxon>
        <taxon>Methanobacteriati</taxon>
        <taxon>Methanobacteriota</taxon>
        <taxon>Stenosarchaea group</taxon>
        <taxon>Methanomicrobia</taxon>
        <taxon>Methanocellales</taxon>
        <taxon>Methanocellaceae</taxon>
        <taxon>Methanocella</taxon>
    </lineage>
</organism>
<dbReference type="AlphaFoldDB" id="H8I846"/>
<dbReference type="OrthoDB" id="117182at2157"/>
<proteinExistence type="inferred from homology"/>
<evidence type="ECO:0000256" key="3">
    <source>
        <dbReference type="ARBA" id="ARBA00022692"/>
    </source>
</evidence>
<evidence type="ECO:0000313" key="10">
    <source>
        <dbReference type="EMBL" id="AFD00864.1"/>
    </source>
</evidence>
<keyword evidence="11" id="KW-1185">Reference proteome</keyword>
<sequence>MAFKAPLDISKAASSAGCTKCSIKLDKLLLLGFLAGAYIAFGALLSEIVAGGMLSGGKIGDMAVVMPPGLLKFAAGAVFPVGLMLVVIAGSELFTGNCMFLPIGVLNKEGTWTGLAINWIVVYIGNLIGSIFVAYFLAYQSGLFNTAPFAVWATANVANAKAGLDFWTAFLRGIGCNWLVCLAVWLALSADDIISKIFSCWFPIMAFVTIGFEHSVANMFFIPLGIFIANDPNIVAKAGLTAAQTSNLVGMHGWYNFFVTNLIPVTLGNIVGGAIFVSLIYWWVYLRSPLVTVKVGEPAKAAPQAK</sequence>
<dbReference type="GO" id="GO:0005886">
    <property type="term" value="C:plasma membrane"/>
    <property type="evidence" value="ECO:0007669"/>
    <property type="project" value="UniProtKB-SubCell"/>
</dbReference>
<dbReference type="InterPro" id="IPR023271">
    <property type="entry name" value="Aquaporin-like"/>
</dbReference>
<dbReference type="FunFam" id="1.20.1080.10:FF:000011">
    <property type="entry name" value="Formate family transporter"/>
    <property type="match status" value="1"/>
</dbReference>
<comment type="subcellular location">
    <subcellularLocation>
        <location evidence="1">Cell membrane</location>
        <topology evidence="1">Multi-pass membrane protein</topology>
    </subcellularLocation>
</comment>
<evidence type="ECO:0000256" key="1">
    <source>
        <dbReference type="ARBA" id="ARBA00004651"/>
    </source>
</evidence>
<dbReference type="HOGENOM" id="CLU_036896_3_0_2"/>
<dbReference type="KEGG" id="mez:Mtc_2126"/>
<evidence type="ECO:0000256" key="2">
    <source>
        <dbReference type="ARBA" id="ARBA00022448"/>
    </source>
</evidence>
<dbReference type="PROSITE" id="PS01005">
    <property type="entry name" value="FORMATE_NITRITE_TP_1"/>
    <property type="match status" value="1"/>
</dbReference>
<evidence type="ECO:0000256" key="7">
    <source>
        <dbReference type="ARBA" id="ARBA00055172"/>
    </source>
</evidence>
<keyword evidence="5 9" id="KW-0472">Membrane</keyword>
<evidence type="ECO:0000256" key="5">
    <source>
        <dbReference type="ARBA" id="ARBA00023136"/>
    </source>
</evidence>
<evidence type="ECO:0000313" key="11">
    <source>
        <dbReference type="Proteomes" id="UP000005233"/>
    </source>
</evidence>
<dbReference type="InterPro" id="IPR000292">
    <property type="entry name" value="For/NO2_transpt"/>
</dbReference>
<evidence type="ECO:0000256" key="6">
    <source>
        <dbReference type="ARBA" id="ARBA00049660"/>
    </source>
</evidence>
<dbReference type="GeneID" id="11972283"/>
<accession>H8I846</accession>
<feature type="transmembrane region" description="Helical" evidence="9">
    <location>
        <begin position="73"/>
        <end position="94"/>
    </location>
</feature>
<protein>
    <recommendedName>
        <fullName evidence="8">Probable formate transporter</fullName>
    </recommendedName>
</protein>
<keyword evidence="4 9" id="KW-1133">Transmembrane helix</keyword>
<dbReference type="PANTHER" id="PTHR30520:SF6">
    <property type="entry name" value="FORMATE_NITRATE FAMILY TRANSPORTER (EUROFUNG)"/>
    <property type="match status" value="1"/>
</dbReference>
<dbReference type="InterPro" id="IPR024002">
    <property type="entry name" value="For/NO2_transpt_CS"/>
</dbReference>
<dbReference type="NCBIfam" id="TIGR00790">
    <property type="entry name" value="fnt"/>
    <property type="match status" value="1"/>
</dbReference>
<comment type="function">
    <text evidence="7">May act as a formate transporter.</text>
</comment>
<dbReference type="Gene3D" id="1.20.1080.10">
    <property type="entry name" value="Glycerol uptake facilitator protein"/>
    <property type="match status" value="1"/>
</dbReference>
<keyword evidence="2" id="KW-0813">Transport</keyword>
<dbReference type="RefSeq" id="WP_014406695.1">
    <property type="nucleotide sequence ID" value="NC_017034.1"/>
</dbReference>
<feature type="transmembrane region" description="Helical" evidence="9">
    <location>
        <begin position="200"/>
        <end position="222"/>
    </location>
</feature>
<feature type="transmembrane region" description="Helical" evidence="9">
    <location>
        <begin position="28"/>
        <end position="53"/>
    </location>
</feature>
<name>H8I846_METCZ</name>
<gene>
    <name evidence="10" type="primary">fdhC</name>
    <name evidence="10" type="ordered locus">Mtc_2126</name>
</gene>
<dbReference type="PROSITE" id="PS01006">
    <property type="entry name" value="FORMATE_NITRITE_TP_2"/>
    <property type="match status" value="1"/>
</dbReference>
<evidence type="ECO:0000256" key="8">
    <source>
        <dbReference type="ARBA" id="ARBA00068567"/>
    </source>
</evidence>
<dbReference type="EMBL" id="CP003243">
    <property type="protein sequence ID" value="AFD00864.1"/>
    <property type="molecule type" value="Genomic_DNA"/>
</dbReference>
<keyword evidence="3 9" id="KW-0812">Transmembrane</keyword>
<dbReference type="Proteomes" id="UP000005233">
    <property type="component" value="Chromosome"/>
</dbReference>
<comment type="similarity">
    <text evidence="6">Belongs to the FNT transporter (TC 1.A.16) family.</text>
</comment>
<feature type="transmembrane region" description="Helical" evidence="9">
    <location>
        <begin position="262"/>
        <end position="284"/>
    </location>
</feature>
<dbReference type="PANTHER" id="PTHR30520">
    <property type="entry name" value="FORMATE TRANSPORTER-RELATED"/>
    <property type="match status" value="1"/>
</dbReference>